<gene>
    <name evidence="1" type="ORF">PG996_002747</name>
</gene>
<accession>A0ABR1WKB5</accession>
<evidence type="ECO:0000313" key="2">
    <source>
        <dbReference type="Proteomes" id="UP001446871"/>
    </source>
</evidence>
<proteinExistence type="predicted"/>
<keyword evidence="2" id="KW-1185">Reference proteome</keyword>
<evidence type="ECO:0000313" key="1">
    <source>
        <dbReference type="EMBL" id="KAK8083966.1"/>
    </source>
</evidence>
<protein>
    <submittedName>
        <fullName evidence="1">Uncharacterized protein</fullName>
    </submittedName>
</protein>
<name>A0ABR1WKB5_9PEZI</name>
<sequence>MQKVLTELNSDDIGEDAKRGAEEIGVVWSKPEPPPESKNPFDKTSMEYWYFELEEIVPMST</sequence>
<reference evidence="1 2" key="1">
    <citation type="submission" date="2023-01" db="EMBL/GenBank/DDBJ databases">
        <title>Analysis of 21 Apiospora genomes using comparative genomics revels a genus with tremendous synthesis potential of carbohydrate active enzymes and secondary metabolites.</title>
        <authorList>
            <person name="Sorensen T."/>
        </authorList>
    </citation>
    <scope>NUCLEOTIDE SEQUENCE [LARGE SCALE GENOMIC DNA]</scope>
    <source>
        <strain evidence="1 2">CBS 83171</strain>
    </source>
</reference>
<organism evidence="1 2">
    <name type="scientific">Apiospora saccharicola</name>
    <dbReference type="NCBI Taxonomy" id="335842"/>
    <lineage>
        <taxon>Eukaryota</taxon>
        <taxon>Fungi</taxon>
        <taxon>Dikarya</taxon>
        <taxon>Ascomycota</taxon>
        <taxon>Pezizomycotina</taxon>
        <taxon>Sordariomycetes</taxon>
        <taxon>Xylariomycetidae</taxon>
        <taxon>Amphisphaeriales</taxon>
        <taxon>Apiosporaceae</taxon>
        <taxon>Apiospora</taxon>
    </lineage>
</organism>
<dbReference type="Proteomes" id="UP001446871">
    <property type="component" value="Unassembled WGS sequence"/>
</dbReference>
<dbReference type="EMBL" id="JAQQWM010000001">
    <property type="protein sequence ID" value="KAK8083966.1"/>
    <property type="molecule type" value="Genomic_DNA"/>
</dbReference>
<comment type="caution">
    <text evidence="1">The sequence shown here is derived from an EMBL/GenBank/DDBJ whole genome shotgun (WGS) entry which is preliminary data.</text>
</comment>